<organism evidence="1 2">
    <name type="scientific">Basidiobolus meristosporus CBS 931.73</name>
    <dbReference type="NCBI Taxonomy" id="1314790"/>
    <lineage>
        <taxon>Eukaryota</taxon>
        <taxon>Fungi</taxon>
        <taxon>Fungi incertae sedis</taxon>
        <taxon>Zoopagomycota</taxon>
        <taxon>Entomophthoromycotina</taxon>
        <taxon>Basidiobolomycetes</taxon>
        <taxon>Basidiobolales</taxon>
        <taxon>Basidiobolaceae</taxon>
        <taxon>Basidiobolus</taxon>
    </lineage>
</organism>
<reference evidence="1 2" key="1">
    <citation type="submission" date="2016-07" db="EMBL/GenBank/DDBJ databases">
        <title>Pervasive Adenine N6-methylation of Active Genes in Fungi.</title>
        <authorList>
            <consortium name="DOE Joint Genome Institute"/>
            <person name="Mondo S.J."/>
            <person name="Dannebaum R.O."/>
            <person name="Kuo R.C."/>
            <person name="Labutti K."/>
            <person name="Haridas S."/>
            <person name="Kuo A."/>
            <person name="Salamov A."/>
            <person name="Ahrendt S.R."/>
            <person name="Lipzen A."/>
            <person name="Sullivan W."/>
            <person name="Andreopoulos W.B."/>
            <person name="Clum A."/>
            <person name="Lindquist E."/>
            <person name="Daum C."/>
            <person name="Ramamoorthy G.K."/>
            <person name="Gryganskyi A."/>
            <person name="Culley D."/>
            <person name="Magnuson J.K."/>
            <person name="James T.Y."/>
            <person name="O'Malley M.A."/>
            <person name="Stajich J.E."/>
            <person name="Spatafora J.W."/>
            <person name="Visel A."/>
            <person name="Grigoriev I.V."/>
        </authorList>
    </citation>
    <scope>NUCLEOTIDE SEQUENCE [LARGE SCALE GENOMIC DNA]</scope>
    <source>
        <strain evidence="1 2">CBS 931.73</strain>
    </source>
</reference>
<dbReference type="EMBL" id="MCFE01000064">
    <property type="protein sequence ID" value="ORY01851.1"/>
    <property type="molecule type" value="Genomic_DNA"/>
</dbReference>
<gene>
    <name evidence="1" type="ORF">K493DRAFT_312245</name>
</gene>
<keyword evidence="2" id="KW-1185">Reference proteome</keyword>
<evidence type="ECO:0000313" key="1">
    <source>
        <dbReference type="EMBL" id="ORY01851.1"/>
    </source>
</evidence>
<dbReference type="AlphaFoldDB" id="A0A1Y1YV27"/>
<protein>
    <submittedName>
        <fullName evidence="1">Uncharacterized protein</fullName>
    </submittedName>
</protein>
<dbReference type="InParanoid" id="A0A1Y1YV27"/>
<comment type="caution">
    <text evidence="1">The sequence shown here is derived from an EMBL/GenBank/DDBJ whole genome shotgun (WGS) entry which is preliminary data.</text>
</comment>
<evidence type="ECO:0000313" key="2">
    <source>
        <dbReference type="Proteomes" id="UP000193498"/>
    </source>
</evidence>
<dbReference type="Proteomes" id="UP000193498">
    <property type="component" value="Unassembled WGS sequence"/>
</dbReference>
<name>A0A1Y1YV27_9FUNG</name>
<proteinExistence type="predicted"/>
<sequence length="129" mass="13723">MVGATLSTPLPHICKPNVVAEGPSTINAGCKMKLQFTVPAHILSTVTELDVKLYPDGSHYGALVDQVKTEDVQSGQQSLEAMFTVSGKHLGKSTLVLTESSHKETGCPVVYGVHEVVVLPSNSDVMCIF</sequence>
<accession>A0A1Y1YV27</accession>